<dbReference type="InterPro" id="IPR036322">
    <property type="entry name" value="WD40_repeat_dom_sf"/>
</dbReference>
<reference evidence="5" key="1">
    <citation type="submission" date="2022-03" db="EMBL/GenBank/DDBJ databases">
        <title>A functionally conserved STORR gene fusion in Papaver species that diverged 16.8 million years ago.</title>
        <authorList>
            <person name="Catania T."/>
        </authorList>
    </citation>
    <scope>NUCLEOTIDE SEQUENCE</scope>
    <source>
        <strain evidence="5">S-191538</strain>
    </source>
</reference>
<dbReference type="InterPro" id="IPR045142">
    <property type="entry name" value="BCAS3-like"/>
</dbReference>
<feature type="domain" description="BCAS3 WD40" evidence="4">
    <location>
        <begin position="2"/>
        <end position="274"/>
    </location>
</feature>
<evidence type="ECO:0000313" key="5">
    <source>
        <dbReference type="EMBL" id="MCL7041808.1"/>
    </source>
</evidence>
<dbReference type="Proteomes" id="UP001177140">
    <property type="component" value="Unassembled WGS sequence"/>
</dbReference>
<feature type="non-terminal residue" evidence="5">
    <location>
        <position position="505"/>
    </location>
</feature>
<dbReference type="InterPro" id="IPR048382">
    <property type="entry name" value="BCAS3_WD40"/>
</dbReference>
<dbReference type="PANTHER" id="PTHR13268:SF0">
    <property type="entry name" value="BCAS3 MICROTUBULE ASSOCIATED CELL MIGRATION FACTOR"/>
    <property type="match status" value="1"/>
</dbReference>
<feature type="region of interest" description="Disordered" evidence="2">
    <location>
        <begin position="58"/>
        <end position="79"/>
    </location>
</feature>
<keyword evidence="6" id="KW-1185">Reference proteome</keyword>
<dbReference type="Pfam" id="PF12490">
    <property type="entry name" value="BCAS3"/>
    <property type="match status" value="1"/>
</dbReference>
<name>A0AA41VID3_PAPNU</name>
<protein>
    <recommendedName>
        <fullName evidence="7">BCAS3 domain-containing protein</fullName>
    </recommendedName>
</protein>
<feature type="domain" description="BCAS3" evidence="3">
    <location>
        <begin position="406"/>
        <end position="505"/>
    </location>
</feature>
<evidence type="ECO:0000256" key="2">
    <source>
        <dbReference type="SAM" id="MobiDB-lite"/>
    </source>
</evidence>
<evidence type="ECO:0000259" key="3">
    <source>
        <dbReference type="Pfam" id="PF12490"/>
    </source>
</evidence>
<organism evidence="5 6">
    <name type="scientific">Papaver nudicaule</name>
    <name type="common">Iceland poppy</name>
    <dbReference type="NCBI Taxonomy" id="74823"/>
    <lineage>
        <taxon>Eukaryota</taxon>
        <taxon>Viridiplantae</taxon>
        <taxon>Streptophyta</taxon>
        <taxon>Embryophyta</taxon>
        <taxon>Tracheophyta</taxon>
        <taxon>Spermatophyta</taxon>
        <taxon>Magnoliopsida</taxon>
        <taxon>Ranunculales</taxon>
        <taxon>Papaveraceae</taxon>
        <taxon>Papaveroideae</taxon>
        <taxon>Papaver</taxon>
    </lineage>
</organism>
<dbReference type="SMART" id="SM00320">
    <property type="entry name" value="WD40"/>
    <property type="match status" value="2"/>
</dbReference>
<dbReference type="InterPro" id="IPR022175">
    <property type="entry name" value="BCAS3_dom"/>
</dbReference>
<dbReference type="PANTHER" id="PTHR13268">
    <property type="entry name" value="BREAST CARCINOMA AMPLIFIED SEQUENCE 3"/>
    <property type="match status" value="1"/>
</dbReference>
<dbReference type="InterPro" id="IPR015943">
    <property type="entry name" value="WD40/YVTN_repeat-like_dom_sf"/>
</dbReference>
<dbReference type="Gene3D" id="2.130.10.10">
    <property type="entry name" value="YVTN repeat-like/Quinoprotein amine dehydrogenase"/>
    <property type="match status" value="1"/>
</dbReference>
<dbReference type="InterPro" id="IPR001680">
    <property type="entry name" value="WD40_rpt"/>
</dbReference>
<dbReference type="GO" id="GO:0000407">
    <property type="term" value="C:phagophore assembly site"/>
    <property type="evidence" value="ECO:0007669"/>
    <property type="project" value="UniProtKB-SubCell"/>
</dbReference>
<dbReference type="GO" id="GO:0042594">
    <property type="term" value="P:response to starvation"/>
    <property type="evidence" value="ECO:0007669"/>
    <property type="project" value="TreeGrafter"/>
</dbReference>
<dbReference type="AlphaFoldDB" id="A0AA41VID3"/>
<dbReference type="SUPFAM" id="SSF50978">
    <property type="entry name" value="WD40 repeat-like"/>
    <property type="match status" value="1"/>
</dbReference>
<comment type="subcellular location">
    <subcellularLocation>
        <location evidence="1">Preautophagosomal structure</location>
    </subcellularLocation>
</comment>
<feature type="compositionally biased region" description="Low complexity" evidence="2">
    <location>
        <begin position="60"/>
        <end position="79"/>
    </location>
</feature>
<sequence length="505" mass="54762">IYCFDAVTLENKFSVLTYPVPRNGGEEMIRVNTGYGAMAVGPRWLAYPSNNPLSTNIARLSPQNLSSSPSVSPSTSPGNGSLVARYAMESSKQLAAGIINLGDVGYKTMSKYYKELSPDGSSSPVSSNSSWKIGRLRPASQSTETDIAGVVVIKDFVSRVIVSQFRAHTSPISALCFDPSGTLLVTASVYGNSINIFRIMPSLLKNESGTPSYDWSSNHVHLYKLYRGMTAAVIQDISFSHYSQWIAIVSSKGTCHIFVLSPFGGEAGLQTQNSVSDGPTLLPTLTSPWWSTSSCTINQHSFPPPPPVTLSVISRIKNNGSGWLNTVTNAAASATGKVNPPPTGAVAVTFYNSLSRHLLPNAIKGNSLEHLLVYTPSGHLVQHELLPSLEVESSDSDSGTSTLVRNDEDLKVKVQPAQWWNVCRRSNWPEREENISGITPDAHEVSDIVGDKSNLVDVTKQNLVESNKSSMGVFFVKPQEKQHWYLSNAEVQIGSGVIPIWQKSE</sequence>
<gene>
    <name evidence="5" type="ORF">MKW94_013763</name>
</gene>
<evidence type="ECO:0000256" key="1">
    <source>
        <dbReference type="ARBA" id="ARBA00004329"/>
    </source>
</evidence>
<proteinExistence type="predicted"/>
<dbReference type="GO" id="GO:0006914">
    <property type="term" value="P:autophagy"/>
    <property type="evidence" value="ECO:0007669"/>
    <property type="project" value="InterPro"/>
</dbReference>
<dbReference type="Pfam" id="PF21034">
    <property type="entry name" value="BCAS3_WD40"/>
    <property type="match status" value="1"/>
</dbReference>
<dbReference type="EMBL" id="JAJJMA010227662">
    <property type="protein sequence ID" value="MCL7041808.1"/>
    <property type="molecule type" value="Genomic_DNA"/>
</dbReference>
<evidence type="ECO:0000313" key="6">
    <source>
        <dbReference type="Proteomes" id="UP001177140"/>
    </source>
</evidence>
<comment type="caution">
    <text evidence="5">The sequence shown here is derived from an EMBL/GenBank/DDBJ whole genome shotgun (WGS) entry which is preliminary data.</text>
</comment>
<evidence type="ECO:0000259" key="4">
    <source>
        <dbReference type="Pfam" id="PF21034"/>
    </source>
</evidence>
<accession>A0AA41VID3</accession>
<evidence type="ECO:0008006" key="7">
    <source>
        <dbReference type="Google" id="ProtNLM"/>
    </source>
</evidence>
<feature type="non-terminal residue" evidence="5">
    <location>
        <position position="1"/>
    </location>
</feature>